<reference evidence="3 4" key="1">
    <citation type="journal article" date="2021" name="Int. J. Syst. Evol. Microbiol.">
        <title>Reticulibacter mediterranei gen. nov., sp. nov., within the new family Reticulibacteraceae fam. nov., and Ktedonospora formicarum gen. nov., sp. nov., Ktedonobacter robiniae sp. nov., Dictyobacter formicarum sp. nov. and Dictyobacter arantiisoli sp. nov., belonging to the class Ktedonobacteria.</title>
        <authorList>
            <person name="Yabe S."/>
            <person name="Zheng Y."/>
            <person name="Wang C.M."/>
            <person name="Sakai Y."/>
            <person name="Abe K."/>
            <person name="Yokota A."/>
            <person name="Donadio S."/>
            <person name="Cavaletti L."/>
            <person name="Monciardini P."/>
        </authorList>
    </citation>
    <scope>NUCLEOTIDE SEQUENCE [LARGE SCALE GENOMIC DNA]</scope>
    <source>
        <strain evidence="3 4">SOSP1-30</strain>
    </source>
</reference>
<proteinExistence type="predicted"/>
<evidence type="ECO:0000256" key="1">
    <source>
        <dbReference type="ARBA" id="ARBA00023002"/>
    </source>
</evidence>
<gene>
    <name evidence="3" type="ORF">KSB_09370</name>
</gene>
<keyword evidence="1" id="KW-0560">Oxidoreductase</keyword>
<evidence type="ECO:0000259" key="2">
    <source>
        <dbReference type="Pfam" id="PF07992"/>
    </source>
</evidence>
<protein>
    <recommendedName>
        <fullName evidence="2">FAD/NAD(P)-binding domain-containing protein</fullName>
    </recommendedName>
</protein>
<organism evidence="3 4">
    <name type="scientific">Ktedonobacter robiniae</name>
    <dbReference type="NCBI Taxonomy" id="2778365"/>
    <lineage>
        <taxon>Bacteria</taxon>
        <taxon>Bacillati</taxon>
        <taxon>Chloroflexota</taxon>
        <taxon>Ktedonobacteria</taxon>
        <taxon>Ktedonobacterales</taxon>
        <taxon>Ktedonobacteraceae</taxon>
        <taxon>Ktedonobacter</taxon>
    </lineage>
</organism>
<feature type="domain" description="FAD/NAD(P)-binding" evidence="2">
    <location>
        <begin position="6"/>
        <end position="203"/>
    </location>
</feature>
<accession>A0ABQ3UIC1</accession>
<dbReference type="PANTHER" id="PTHR43539">
    <property type="entry name" value="FLAVIN-BINDING MONOOXYGENASE-LIKE PROTEIN (AFU_ORTHOLOGUE AFUA_4G09220)"/>
    <property type="match status" value="1"/>
</dbReference>
<dbReference type="Pfam" id="PF07992">
    <property type="entry name" value="Pyr_redox_2"/>
    <property type="match status" value="1"/>
</dbReference>
<evidence type="ECO:0000313" key="3">
    <source>
        <dbReference type="EMBL" id="GHO52462.1"/>
    </source>
</evidence>
<dbReference type="InterPro" id="IPR036188">
    <property type="entry name" value="FAD/NAD-bd_sf"/>
</dbReference>
<dbReference type="RefSeq" id="WP_201369369.1">
    <property type="nucleotide sequence ID" value="NZ_BNJG01000001.1"/>
</dbReference>
<dbReference type="PANTHER" id="PTHR43539:SF78">
    <property type="entry name" value="FLAVIN-CONTAINING MONOOXYGENASE"/>
    <property type="match status" value="1"/>
</dbReference>
<dbReference type="PRINTS" id="PR00469">
    <property type="entry name" value="PNDRDTASEII"/>
</dbReference>
<keyword evidence="4" id="KW-1185">Reference proteome</keyword>
<dbReference type="PRINTS" id="PR00368">
    <property type="entry name" value="FADPNR"/>
</dbReference>
<dbReference type="EMBL" id="BNJG01000001">
    <property type="protein sequence ID" value="GHO52462.1"/>
    <property type="molecule type" value="Genomic_DNA"/>
</dbReference>
<dbReference type="Gene3D" id="3.50.50.60">
    <property type="entry name" value="FAD/NAD(P)-binding domain"/>
    <property type="match status" value="1"/>
</dbReference>
<name>A0ABQ3UIC1_9CHLR</name>
<dbReference type="Proteomes" id="UP000654345">
    <property type="component" value="Unassembled WGS sequence"/>
</dbReference>
<dbReference type="InterPro" id="IPR050982">
    <property type="entry name" value="Auxin_biosynth/cation_transpt"/>
</dbReference>
<comment type="caution">
    <text evidence="3">The sequence shown here is derived from an EMBL/GenBank/DDBJ whole genome shotgun (WGS) entry which is preliminary data.</text>
</comment>
<dbReference type="InterPro" id="IPR023753">
    <property type="entry name" value="FAD/NAD-binding_dom"/>
</dbReference>
<sequence>MAQDAHVVIGAGPYGLSAAAHLKASGLPTHIFGKTMEFWEQMSSQMYLKSSWSALNISDPARAYSLPRYGQSIGLGKQEPVALKTFLNYGHWFQQQLLPEVDPTYISRVARDGKAFRLELADGREMQANTVTLATGVAPFAHIPEVIAGLPHELASHSQEHHEHSQFRDKHMVVIGSGQSALESAALLHEAGAASVEVIARGPINWIDRRLYYLTGPLKRIFYPPSDVGPPGVNWLVANPLLFRLFSEETRRSLDQRAVRPSGSRWLRPRVEGHVTLTPLTTVTEAHEQGGYAHLRLSDGSTREVDHIILGTGYQTNVQKLTYLDQELRNQVQQQQGHPLLNRWFESSVPNLHFVGASANYNFGPLCRFVVGARVAAQQVAKHAAMMA</sequence>
<evidence type="ECO:0000313" key="4">
    <source>
        <dbReference type="Proteomes" id="UP000654345"/>
    </source>
</evidence>
<dbReference type="SUPFAM" id="SSF51905">
    <property type="entry name" value="FAD/NAD(P)-binding domain"/>
    <property type="match status" value="1"/>
</dbReference>